<dbReference type="SMART" id="SM00086">
    <property type="entry name" value="PAC"/>
    <property type="match status" value="11"/>
</dbReference>
<reference evidence="11" key="1">
    <citation type="submission" date="2023-06" db="EMBL/GenBank/DDBJ databases">
        <title>Survivors Of The Sea: Transcriptome response of Skeletonema marinoi to long-term dormancy.</title>
        <authorList>
            <person name="Pinder M.I.M."/>
            <person name="Kourtchenko O."/>
            <person name="Robertson E.K."/>
            <person name="Larsson T."/>
            <person name="Maumus F."/>
            <person name="Osuna-Cruz C.M."/>
            <person name="Vancaester E."/>
            <person name="Stenow R."/>
            <person name="Vandepoele K."/>
            <person name="Ploug H."/>
            <person name="Bruchert V."/>
            <person name="Godhe A."/>
            <person name="Topel M."/>
        </authorList>
    </citation>
    <scope>NUCLEOTIDE SEQUENCE</scope>
    <source>
        <strain evidence="11">R05AC</strain>
    </source>
</reference>
<feature type="region of interest" description="Disordered" evidence="7">
    <location>
        <begin position="155"/>
        <end position="217"/>
    </location>
</feature>
<feature type="compositionally biased region" description="Low complexity" evidence="7">
    <location>
        <begin position="157"/>
        <end position="181"/>
    </location>
</feature>
<dbReference type="Pfam" id="PF00989">
    <property type="entry name" value="PAS"/>
    <property type="match status" value="11"/>
</dbReference>
<proteinExistence type="predicted"/>
<feature type="domain" description="PAS" evidence="9">
    <location>
        <begin position="1219"/>
        <end position="1301"/>
    </location>
</feature>
<evidence type="ECO:0000256" key="3">
    <source>
        <dbReference type="ARBA" id="ARBA00022553"/>
    </source>
</evidence>
<feature type="domain" description="PAC" evidence="10">
    <location>
        <begin position="1304"/>
        <end position="1356"/>
    </location>
</feature>
<feature type="domain" description="PAC" evidence="10">
    <location>
        <begin position="813"/>
        <end position="865"/>
    </location>
</feature>
<feature type="domain" description="PAS" evidence="9">
    <location>
        <begin position="1470"/>
        <end position="1541"/>
    </location>
</feature>
<keyword evidence="6" id="KW-0675">Receptor</keyword>
<feature type="domain" description="PAS" evidence="9">
    <location>
        <begin position="1350"/>
        <end position="1421"/>
    </location>
</feature>
<evidence type="ECO:0000256" key="7">
    <source>
        <dbReference type="SAM" id="MobiDB-lite"/>
    </source>
</evidence>
<comment type="caution">
    <text evidence="11">The sequence shown here is derived from an EMBL/GenBank/DDBJ whole genome shotgun (WGS) entry which is preliminary data.</text>
</comment>
<evidence type="ECO:0000259" key="10">
    <source>
        <dbReference type="PROSITE" id="PS50113"/>
    </source>
</evidence>
<feature type="domain" description="PAS" evidence="9">
    <location>
        <begin position="259"/>
        <end position="330"/>
    </location>
</feature>
<evidence type="ECO:0000256" key="4">
    <source>
        <dbReference type="ARBA" id="ARBA00022679"/>
    </source>
</evidence>
<feature type="domain" description="PAC" evidence="10">
    <location>
        <begin position="453"/>
        <end position="505"/>
    </location>
</feature>
<dbReference type="InterPro" id="IPR001610">
    <property type="entry name" value="PAC"/>
</dbReference>
<dbReference type="EMBL" id="JATAAI010000033">
    <property type="protein sequence ID" value="KAK1735608.1"/>
    <property type="molecule type" value="Genomic_DNA"/>
</dbReference>
<evidence type="ECO:0000259" key="9">
    <source>
        <dbReference type="PROSITE" id="PS50112"/>
    </source>
</evidence>
<comment type="catalytic activity">
    <reaction evidence="1">
        <text>ATP + protein L-histidine = ADP + protein N-phospho-L-histidine.</text>
        <dbReference type="EC" id="2.7.13.3"/>
    </reaction>
</comment>
<feature type="domain" description="PAC" evidence="10">
    <location>
        <begin position="1173"/>
        <end position="1225"/>
    </location>
</feature>
<dbReference type="PROSITE" id="PS50112">
    <property type="entry name" value="PAS"/>
    <property type="match status" value="11"/>
</dbReference>
<dbReference type="InterPro" id="IPR052162">
    <property type="entry name" value="Sensor_kinase/Photoreceptor"/>
</dbReference>
<feature type="domain" description="PAS" evidence="9">
    <location>
        <begin position="499"/>
        <end position="570"/>
    </location>
</feature>
<evidence type="ECO:0000256" key="1">
    <source>
        <dbReference type="ARBA" id="ARBA00000085"/>
    </source>
</evidence>
<keyword evidence="8" id="KW-1133">Transmembrane helix</keyword>
<dbReference type="GO" id="GO:0009584">
    <property type="term" value="P:detection of visible light"/>
    <property type="evidence" value="ECO:0007669"/>
    <property type="project" value="InterPro"/>
</dbReference>
<dbReference type="InterPro" id="IPR001294">
    <property type="entry name" value="Phytochrome"/>
</dbReference>
<dbReference type="PANTHER" id="PTHR43304">
    <property type="entry name" value="PHYTOCHROME-LIKE PROTEIN CPH1"/>
    <property type="match status" value="1"/>
</dbReference>
<dbReference type="InterPro" id="IPR013767">
    <property type="entry name" value="PAS_fold"/>
</dbReference>
<keyword evidence="4" id="KW-0808">Transferase</keyword>
<keyword evidence="3" id="KW-0597">Phosphoprotein</keyword>
<feature type="domain" description="PAC" evidence="10">
    <location>
        <begin position="333"/>
        <end position="385"/>
    </location>
</feature>
<keyword evidence="8" id="KW-0472">Membrane</keyword>
<feature type="domain" description="PAS" evidence="9">
    <location>
        <begin position="619"/>
        <end position="690"/>
    </location>
</feature>
<dbReference type="CDD" id="cd00130">
    <property type="entry name" value="PAS"/>
    <property type="match status" value="11"/>
</dbReference>
<evidence type="ECO:0000256" key="5">
    <source>
        <dbReference type="ARBA" id="ARBA00022777"/>
    </source>
</evidence>
<dbReference type="InterPro" id="IPR000014">
    <property type="entry name" value="PAS"/>
</dbReference>
<feature type="domain" description="PAS" evidence="9">
    <location>
        <begin position="379"/>
        <end position="450"/>
    </location>
</feature>
<dbReference type="PROSITE" id="PS50113">
    <property type="entry name" value="PAC"/>
    <property type="match status" value="11"/>
</dbReference>
<accession>A0AAD8XXP5</accession>
<protein>
    <recommendedName>
        <fullName evidence="2">histidine kinase</fullName>
        <ecNumber evidence="2">2.7.13.3</ecNumber>
    </recommendedName>
</protein>
<dbReference type="PANTHER" id="PTHR43304:SF1">
    <property type="entry name" value="PAC DOMAIN-CONTAINING PROTEIN"/>
    <property type="match status" value="1"/>
</dbReference>
<feature type="domain" description="PAS" evidence="9">
    <location>
        <begin position="859"/>
        <end position="930"/>
    </location>
</feature>
<dbReference type="GO" id="GO:0006355">
    <property type="term" value="P:regulation of DNA-templated transcription"/>
    <property type="evidence" value="ECO:0007669"/>
    <property type="project" value="InterPro"/>
</dbReference>
<dbReference type="EC" id="2.7.13.3" evidence="2"/>
<feature type="domain" description="PAC" evidence="10">
    <location>
        <begin position="693"/>
        <end position="745"/>
    </location>
</feature>
<feature type="domain" description="PAC" evidence="10">
    <location>
        <begin position="1424"/>
        <end position="1476"/>
    </location>
</feature>
<dbReference type="PRINTS" id="PR01033">
    <property type="entry name" value="PHYTOCHROME"/>
</dbReference>
<dbReference type="SMART" id="SM00091">
    <property type="entry name" value="PAS"/>
    <property type="match status" value="11"/>
</dbReference>
<dbReference type="InterPro" id="IPR035965">
    <property type="entry name" value="PAS-like_dom_sf"/>
</dbReference>
<feature type="domain" description="PAC" evidence="10">
    <location>
        <begin position="933"/>
        <end position="985"/>
    </location>
</feature>
<keyword evidence="8" id="KW-0812">Transmembrane</keyword>
<keyword evidence="5" id="KW-0418">Kinase</keyword>
<dbReference type="Proteomes" id="UP001224775">
    <property type="component" value="Unassembled WGS sequence"/>
</dbReference>
<dbReference type="SUPFAM" id="SSF55785">
    <property type="entry name" value="PYP-like sensor domain (PAS domain)"/>
    <property type="match status" value="11"/>
</dbReference>
<feature type="domain" description="PAC" evidence="10">
    <location>
        <begin position="573"/>
        <end position="625"/>
    </location>
</feature>
<evidence type="ECO:0000313" key="11">
    <source>
        <dbReference type="EMBL" id="KAK1735608.1"/>
    </source>
</evidence>
<evidence type="ECO:0000256" key="6">
    <source>
        <dbReference type="ARBA" id="ARBA00023170"/>
    </source>
</evidence>
<dbReference type="FunFam" id="3.30.450.20:FF:000011">
    <property type="entry name" value="Hybrid signal transduction histidine kinase"/>
    <property type="match status" value="6"/>
</dbReference>
<feature type="domain" description="PAS" evidence="9">
    <location>
        <begin position="979"/>
        <end position="1050"/>
    </location>
</feature>
<evidence type="ECO:0000313" key="12">
    <source>
        <dbReference type="Proteomes" id="UP001224775"/>
    </source>
</evidence>
<dbReference type="GO" id="GO:0004673">
    <property type="term" value="F:protein histidine kinase activity"/>
    <property type="evidence" value="ECO:0007669"/>
    <property type="project" value="UniProtKB-EC"/>
</dbReference>
<gene>
    <name evidence="11" type="ORF">QTG54_013771</name>
</gene>
<evidence type="ECO:0000256" key="2">
    <source>
        <dbReference type="ARBA" id="ARBA00012438"/>
    </source>
</evidence>
<sequence>MVAMPYTASILLDSLAGYLMVISLISGFPLVEKFIKTSGIPTSGTLLGGEASQRIFKVDVRGFKPVECLFLYLVSYPITAAYRASSGSTSGCLSLVVVLIGLLVSVESAVTKRFIEDEASKAETTGSLASLKEKDQSFLSVITTPVNKRVSEVTGVSVSSAPDSSPAASTPTMSNTTTPKGSSKKKKKREGRSSVSEGPPQRRDLDPILKNNDEDDVPSIVTWDPAVASLTTDPDILQKRSAHRREQSLIEGDLIDSNLEPHYSNLIDSANAPIFGVDSEGRVNVWNKCAMRIVGYTPDEVMGKNLVREFITRDYQASVGMVIDRALRGDETANYEFPLMTKEGARIEILLNATARRNPGGEIIGVVGIGQDITGRIAQEREYTRLIDTANAPIFGVDTYGRVNIWNQCAIQLVGYSTEEVMGKNLVQEFITDEFKTAVQAVLDEALHGEETANFEFPLMTKAGVRLDVLLNATTRRDEQGNVIGVVGIGQDITGRLAQEREYTRLIDLANAPIFGVDTLGRVNVWNQCAMRLVGYSSEEVMGHSLVKEFITDDFKRGVQKVLDMALQGDETENFEFPLITKGGARIEVLLNATTRRDEQGNIIGVVGIGQDITARLAQEREYSKLIDSANAPIFGVDTQGKVTVWNQCAMQLVGYSSEEVMSKNLVKEFITDEYKTAVQAVLDMALHGEETANFEFPLITKAGVRLDVLLNATTRRDEQGNVIGVVGIGQDITGRIAQEREYTRLIDTANAPIFGVDTNGRVNVWNQCAMRLVGYSSEEVMGHSLVQEFITEDYKAAVQTVLDQALQGAETENFEFPLVTKAGAHIQVLLNATTRRDEQGNIIGVVGIGQDITARLAQEREYSKLIDSANAPIFGVDTQGRVNVWNQCAMQLVGYSSEEVMSKNLVKEFITDEYKTAVQAVLDMALHGEETANFEFPLITKAGVRLDVLLNATTRRDEQGNVIGVVGIGQDITGRLAQEREYTRLIDTANAPIFGVDTNGRVNVWNQCAMRLVGYSNEEVMGHSLVQEFITDDFKTAVQTVLDQALQGAETENFEFPLITKNGVRIEVLLNATTRRDEQGNVIGVVGIGQDITARLAQEREYSKLIDSANAPIFGVDTFGRVNVWNQCAMKLVGYTISEVMGKNLVQEFITKEYRAAVKAVLDKALRGKETANFEFPLITKNGVRIEVLLNATTRRDEQGNVIGVVGIGQDITARLAQEREYSKLIDSANAPIFGVDTQGRVNVWNQCARKLVGYSTAEAAAFVSYIFSAVMGYSLVKEFITKDYQASVQAVLDKALDGVETANFEFPLITKAGARIEVLLNATTRRNEHDKVIGVVGIGQDITARLAQEREYSKLIDNANAPIFGVDTFGRVNVWNKCARKIVGYTLDEVMGKNLVQEFITNEYKDAVSTVLNLALQGQETANFEFPLITKHGVRIEVLLNATTRRDEQGHVIGVVGIGQDITGRIAQEREYSKLIDTANAPIFGVDTKGSVNVWNQCARKLVGYNTDEVMGHSLVKEFITEDYQASVQAVLDKALDGVETANFEFPLITKAGARIEVLLNATTRRNEHGKVIGVVGIGQDITARLAQEREYSKLIDNANAPIFGSIHKGESTFGINAQ</sequence>
<name>A0AAD8XXP5_9STRA</name>
<dbReference type="NCBIfam" id="TIGR00229">
    <property type="entry name" value="sensory_box"/>
    <property type="match status" value="11"/>
</dbReference>
<feature type="domain" description="PAC" evidence="10">
    <location>
        <begin position="1053"/>
        <end position="1105"/>
    </location>
</feature>
<feature type="domain" description="PAS" evidence="9">
    <location>
        <begin position="739"/>
        <end position="810"/>
    </location>
</feature>
<feature type="domain" description="PAC" evidence="10">
    <location>
        <begin position="1544"/>
        <end position="1596"/>
    </location>
</feature>
<dbReference type="InterPro" id="IPR000700">
    <property type="entry name" value="PAS-assoc_C"/>
</dbReference>
<keyword evidence="12" id="KW-1185">Reference proteome</keyword>
<dbReference type="Gene3D" id="3.30.450.20">
    <property type="entry name" value="PAS domain"/>
    <property type="match status" value="11"/>
</dbReference>
<organism evidence="11 12">
    <name type="scientific">Skeletonema marinoi</name>
    <dbReference type="NCBI Taxonomy" id="267567"/>
    <lineage>
        <taxon>Eukaryota</taxon>
        <taxon>Sar</taxon>
        <taxon>Stramenopiles</taxon>
        <taxon>Ochrophyta</taxon>
        <taxon>Bacillariophyta</taxon>
        <taxon>Coscinodiscophyceae</taxon>
        <taxon>Thalassiosirophycidae</taxon>
        <taxon>Thalassiosirales</taxon>
        <taxon>Skeletonemataceae</taxon>
        <taxon>Skeletonema</taxon>
        <taxon>Skeletonema marinoi-dohrnii complex</taxon>
    </lineage>
</organism>
<evidence type="ECO:0000256" key="8">
    <source>
        <dbReference type="SAM" id="Phobius"/>
    </source>
</evidence>
<feature type="domain" description="PAS" evidence="9">
    <location>
        <begin position="1099"/>
        <end position="1170"/>
    </location>
</feature>
<feature type="transmembrane region" description="Helical" evidence="8">
    <location>
        <begin position="6"/>
        <end position="31"/>
    </location>
</feature>